<dbReference type="InterPro" id="IPR036046">
    <property type="entry name" value="Acylphosphatase-like_dom_sf"/>
</dbReference>
<proteinExistence type="inferred from homology"/>
<dbReference type="Pfam" id="PF00708">
    <property type="entry name" value="Acylphosphatase"/>
    <property type="match status" value="1"/>
</dbReference>
<dbReference type="InterPro" id="IPR055128">
    <property type="entry name" value="HypF_C_2"/>
</dbReference>
<evidence type="ECO:0000256" key="5">
    <source>
        <dbReference type="ARBA" id="ARBA00022771"/>
    </source>
</evidence>
<dbReference type="Gene3D" id="3.90.870.50">
    <property type="match status" value="1"/>
</dbReference>
<comment type="pathway">
    <text evidence="1">Protein modification; [NiFe] hydrogenase maturation.</text>
</comment>
<dbReference type="SUPFAM" id="SSF54975">
    <property type="entry name" value="Acylphosphatase/BLUF domain-like"/>
    <property type="match status" value="1"/>
</dbReference>
<feature type="domain" description="YrdC-like" evidence="11">
    <location>
        <begin position="201"/>
        <end position="418"/>
    </location>
</feature>
<dbReference type="Proteomes" id="UP001589568">
    <property type="component" value="Unassembled WGS sequence"/>
</dbReference>
<organism evidence="12 13">
    <name type="scientific">Nonomuraea salmonea</name>
    <dbReference type="NCBI Taxonomy" id="46181"/>
    <lineage>
        <taxon>Bacteria</taxon>
        <taxon>Bacillati</taxon>
        <taxon>Actinomycetota</taxon>
        <taxon>Actinomycetes</taxon>
        <taxon>Streptosporangiales</taxon>
        <taxon>Streptosporangiaceae</taxon>
        <taxon>Nonomuraea</taxon>
    </lineage>
</organism>
<dbReference type="InterPro" id="IPR041440">
    <property type="entry name" value="HypF_C"/>
</dbReference>
<dbReference type="Pfam" id="PF17788">
    <property type="entry name" value="HypF_C"/>
    <property type="match status" value="1"/>
</dbReference>
<evidence type="ECO:0000256" key="1">
    <source>
        <dbReference type="ARBA" id="ARBA00004711"/>
    </source>
</evidence>
<sequence length="838" mass="86685">MTTLKRVDVHVEGIVQGVGFRPFVHSLANRLGLSGRVRGDVTGVHIEVEGACQGVEEFLTALERDAPSLSEIERVTVVSGEPAGHRGFTIAATDPARPRTAATLADTATCDDCLRELTDPTDRRHRYPFTGCANCGPRLSITRALPADRPHTTMAPFTMCADCAREHDDPASRRHHDAATCCPACGPTLTLRDPRGTELCGDPITCAAALLRAGRVVAVKGLGGYHLAVAATGERAAATLRGRKHRAEEPFTVMAADLAQARQYCDIDDTAATLLTSPARPVVLLPLRTDAPIAPSVAPPVVSSAVSGAASSAASSGASSADSAVACSGGPGRRTLGITLPATPLHHLLLAELGAPLALTGGDVAGEPLAYEDADALTRLSGIADAFLTHDRAIHSRADDTVLRPMAGEITVLRRGRGHAPEPITLRRPAPRPVLACGATVAGTFCLLQGRRAHLSQHLGDLDDHDTLRTFAATIDHYQALLGIHPEIVAHDAHPGHLATRHALELTGVDHVAVQHHHAHVAACLADNGDLGPVIGVVLDGLGHGPDGTLWGGEFLRADLTGYQRLAHLAPVPMPGGPAAARRPWRMAAAYLRDHPCDPELRDRLAGALQQAGSGQESPLTSCAGHLFDAVAALLGLRETITYEGQAAAELEQLTDPAETGAYPAALRQPAGPLAAGLMAAGQSPAAGQSLAGPTAAELARAELARADLARAEPAPGEPAFAGLAPVGGLLVLEAADLVRAAADDLTAGTDPAVIAGRFHNGLAAAVTRTCAALRQATGLTAVALTGALFHNALLLERTLQRLRAAGFRVLRHVRVPPGDGGLSLGQAAVAAARDHPA</sequence>
<dbReference type="Gene3D" id="3.30.420.40">
    <property type="match status" value="1"/>
</dbReference>
<evidence type="ECO:0000256" key="7">
    <source>
        <dbReference type="ARBA" id="ARBA00048220"/>
    </source>
</evidence>
<evidence type="ECO:0000256" key="3">
    <source>
        <dbReference type="ARBA" id="ARBA00022598"/>
    </source>
</evidence>
<reference evidence="12 13" key="1">
    <citation type="submission" date="2024-09" db="EMBL/GenBank/DDBJ databases">
        <authorList>
            <person name="Sun Q."/>
            <person name="Mori K."/>
        </authorList>
    </citation>
    <scope>NUCLEOTIDE SEQUENCE [LARGE SCALE GENOMIC DNA]</scope>
    <source>
        <strain evidence="12 13">JCM 3324</strain>
    </source>
</reference>
<evidence type="ECO:0000256" key="2">
    <source>
        <dbReference type="ARBA" id="ARBA00008097"/>
    </source>
</evidence>
<dbReference type="InterPro" id="IPR051060">
    <property type="entry name" value="Carbamoyltrans_HypF-like"/>
</dbReference>
<gene>
    <name evidence="12" type="ORF">ACFFR3_30450</name>
</gene>
<keyword evidence="5" id="KW-0863">Zinc-finger</keyword>
<dbReference type="InterPro" id="IPR004421">
    <property type="entry name" value="Carbamoyltransferase_HypF"/>
</dbReference>
<dbReference type="Pfam" id="PF22521">
    <property type="entry name" value="HypF_C_2"/>
    <property type="match status" value="2"/>
</dbReference>
<comment type="catalytic activity">
    <reaction evidence="7">
        <text>C-terminal L-cysteinyl-[HypE protein] + carbamoyl phosphate + ATP + H2O = C-terminal S-carboxamide-L-cysteinyl-[HypE protein] + AMP + phosphate + diphosphate + H(+)</text>
        <dbReference type="Rhea" id="RHEA:55636"/>
        <dbReference type="Rhea" id="RHEA-COMP:14247"/>
        <dbReference type="Rhea" id="RHEA-COMP:14392"/>
        <dbReference type="ChEBI" id="CHEBI:15377"/>
        <dbReference type="ChEBI" id="CHEBI:15378"/>
        <dbReference type="ChEBI" id="CHEBI:30616"/>
        <dbReference type="ChEBI" id="CHEBI:33019"/>
        <dbReference type="ChEBI" id="CHEBI:43474"/>
        <dbReference type="ChEBI" id="CHEBI:58228"/>
        <dbReference type="ChEBI" id="CHEBI:76913"/>
        <dbReference type="ChEBI" id="CHEBI:139126"/>
        <dbReference type="ChEBI" id="CHEBI:456215"/>
    </reaction>
</comment>
<comment type="similarity">
    <text evidence="2 8">Belongs to the carbamoyltransferase HypF family.</text>
</comment>
<evidence type="ECO:0000256" key="6">
    <source>
        <dbReference type="ARBA" id="ARBA00022833"/>
    </source>
</evidence>
<evidence type="ECO:0000256" key="8">
    <source>
        <dbReference type="PIRNR" id="PIRNR006256"/>
    </source>
</evidence>
<dbReference type="Gene3D" id="3.30.110.120">
    <property type="match status" value="1"/>
</dbReference>
<feature type="domain" description="Acylphosphatase-like" evidence="10">
    <location>
        <begin position="6"/>
        <end position="92"/>
    </location>
</feature>
<evidence type="ECO:0000313" key="13">
    <source>
        <dbReference type="Proteomes" id="UP001589568"/>
    </source>
</evidence>
<evidence type="ECO:0000256" key="4">
    <source>
        <dbReference type="ARBA" id="ARBA00022723"/>
    </source>
</evidence>
<keyword evidence="6" id="KW-0862">Zinc</keyword>
<dbReference type="PANTHER" id="PTHR42959">
    <property type="entry name" value="CARBAMOYLTRANSFERASE"/>
    <property type="match status" value="1"/>
</dbReference>
<evidence type="ECO:0000313" key="12">
    <source>
        <dbReference type="EMBL" id="MFB9473838.1"/>
    </source>
</evidence>
<dbReference type="PROSITE" id="PS51163">
    <property type="entry name" value="YRDC"/>
    <property type="match status" value="1"/>
</dbReference>
<keyword evidence="3" id="KW-0436">Ligase</keyword>
<evidence type="ECO:0000259" key="10">
    <source>
        <dbReference type="PROSITE" id="PS51160"/>
    </source>
</evidence>
<dbReference type="RefSeq" id="WP_379484255.1">
    <property type="nucleotide sequence ID" value="NZ_JBHMCF010000036.1"/>
</dbReference>
<comment type="caution">
    <text evidence="12">The sequence shown here is derived from an EMBL/GenBank/DDBJ whole genome shotgun (WGS) entry which is preliminary data.</text>
</comment>
<accession>A0ABV5NU21</accession>
<evidence type="ECO:0000259" key="11">
    <source>
        <dbReference type="PROSITE" id="PS51163"/>
    </source>
</evidence>
<keyword evidence="4" id="KW-0479">Metal-binding</keyword>
<dbReference type="PIRSF" id="PIRSF006256">
    <property type="entry name" value="CMPcnvr_hdrg_mat"/>
    <property type="match status" value="1"/>
</dbReference>
<dbReference type="PROSITE" id="PS51160">
    <property type="entry name" value="ACYLPHOSPHATASE_3"/>
    <property type="match status" value="1"/>
</dbReference>
<dbReference type="PROSITE" id="PS00150">
    <property type="entry name" value="ACYLPHOSPHATASE_1"/>
    <property type="match status" value="1"/>
</dbReference>
<dbReference type="EMBL" id="JBHMCF010000036">
    <property type="protein sequence ID" value="MFB9473838.1"/>
    <property type="molecule type" value="Genomic_DNA"/>
</dbReference>
<evidence type="ECO:0000256" key="9">
    <source>
        <dbReference type="PROSITE-ProRule" id="PRU00520"/>
    </source>
</evidence>
<dbReference type="Pfam" id="PF01300">
    <property type="entry name" value="Sua5_yciO_yrdC"/>
    <property type="match status" value="1"/>
</dbReference>
<dbReference type="SUPFAM" id="SSF55821">
    <property type="entry name" value="YrdC/RibB"/>
    <property type="match status" value="1"/>
</dbReference>
<keyword evidence="13" id="KW-1185">Reference proteome</keyword>
<dbReference type="PANTHER" id="PTHR42959:SF1">
    <property type="entry name" value="CARBAMOYLTRANSFERASE HYPF"/>
    <property type="match status" value="1"/>
</dbReference>
<dbReference type="InterPro" id="IPR006070">
    <property type="entry name" value="Sua5-like_dom"/>
</dbReference>
<dbReference type="EC" id="6.2.-.-" evidence="8"/>
<dbReference type="InterPro" id="IPR017945">
    <property type="entry name" value="DHBP_synth_RibB-like_a/b_dom"/>
</dbReference>
<name>A0ABV5NU21_9ACTN</name>
<protein>
    <recommendedName>
        <fullName evidence="8">Carbamoyltransferase</fullName>
        <ecNumber evidence="8">6.2.-.-</ecNumber>
    </recommendedName>
</protein>
<dbReference type="Pfam" id="PF07503">
    <property type="entry name" value="zf-HYPF"/>
    <property type="match status" value="2"/>
</dbReference>
<dbReference type="InterPro" id="IPR017968">
    <property type="entry name" value="Acylphosphatase_CS"/>
</dbReference>
<comment type="caution">
    <text evidence="9">Lacks conserved residue(s) required for the propagation of feature annotation.</text>
</comment>
<dbReference type="InterPro" id="IPR011125">
    <property type="entry name" value="Znf_HypF"/>
</dbReference>
<dbReference type="InterPro" id="IPR001792">
    <property type="entry name" value="Acylphosphatase-like_dom"/>
</dbReference>